<dbReference type="Gene3D" id="1.20.1250.20">
    <property type="entry name" value="MFS general substrate transporter like domains"/>
    <property type="match status" value="2"/>
</dbReference>
<keyword evidence="4 6" id="KW-1133">Transmembrane helix</keyword>
<keyword evidence="5 6" id="KW-0472">Membrane</keyword>
<dbReference type="PANTHER" id="PTHR43124">
    <property type="entry name" value="PURINE EFFLUX PUMP PBUE"/>
    <property type="match status" value="1"/>
</dbReference>
<feature type="transmembrane region" description="Helical" evidence="6">
    <location>
        <begin position="238"/>
        <end position="257"/>
    </location>
</feature>
<evidence type="ECO:0000313" key="8">
    <source>
        <dbReference type="EMBL" id="MFD1510062.1"/>
    </source>
</evidence>
<keyword evidence="9" id="KW-1185">Reference proteome</keyword>
<gene>
    <name evidence="8" type="ORF">ACFTOW_11690</name>
</gene>
<dbReference type="PANTHER" id="PTHR43124:SF3">
    <property type="entry name" value="CHLORAMPHENICOL EFFLUX PUMP RV0191"/>
    <property type="match status" value="1"/>
</dbReference>
<evidence type="ECO:0000256" key="5">
    <source>
        <dbReference type="ARBA" id="ARBA00023136"/>
    </source>
</evidence>
<feature type="transmembrane region" description="Helical" evidence="6">
    <location>
        <begin position="293"/>
        <end position="313"/>
    </location>
</feature>
<evidence type="ECO:0000256" key="2">
    <source>
        <dbReference type="ARBA" id="ARBA00022475"/>
    </source>
</evidence>
<feature type="transmembrane region" description="Helical" evidence="6">
    <location>
        <begin position="325"/>
        <end position="347"/>
    </location>
</feature>
<keyword evidence="3 6" id="KW-0812">Transmembrane</keyword>
<evidence type="ECO:0000259" key="7">
    <source>
        <dbReference type="PROSITE" id="PS50850"/>
    </source>
</evidence>
<accession>A0ABW4EI55</accession>
<comment type="caution">
    <text evidence="8">The sequence shown here is derived from an EMBL/GenBank/DDBJ whole genome shotgun (WGS) entry which is preliminary data.</text>
</comment>
<evidence type="ECO:0000256" key="3">
    <source>
        <dbReference type="ARBA" id="ARBA00022692"/>
    </source>
</evidence>
<comment type="subcellular location">
    <subcellularLocation>
        <location evidence="1">Cell membrane</location>
        <topology evidence="1">Multi-pass membrane protein</topology>
    </subcellularLocation>
</comment>
<evidence type="ECO:0000313" key="9">
    <source>
        <dbReference type="Proteomes" id="UP001597186"/>
    </source>
</evidence>
<dbReference type="PROSITE" id="PS50850">
    <property type="entry name" value="MFS"/>
    <property type="match status" value="1"/>
</dbReference>
<feature type="transmembrane region" description="Helical" evidence="6">
    <location>
        <begin position="69"/>
        <end position="89"/>
    </location>
</feature>
<dbReference type="Pfam" id="PF07690">
    <property type="entry name" value="MFS_1"/>
    <property type="match status" value="1"/>
</dbReference>
<evidence type="ECO:0000256" key="6">
    <source>
        <dbReference type="SAM" id="Phobius"/>
    </source>
</evidence>
<feature type="transmembrane region" description="Helical" evidence="6">
    <location>
        <begin position="367"/>
        <end position="387"/>
    </location>
</feature>
<protein>
    <submittedName>
        <fullName evidence="8">MFS transporter</fullName>
    </submittedName>
</protein>
<evidence type="ECO:0000256" key="1">
    <source>
        <dbReference type="ARBA" id="ARBA00004651"/>
    </source>
</evidence>
<feature type="transmembrane region" description="Helical" evidence="6">
    <location>
        <begin position="269"/>
        <end position="287"/>
    </location>
</feature>
<name>A0ABW4EI55_9RHOB</name>
<keyword evidence="2" id="KW-1003">Cell membrane</keyword>
<dbReference type="InterPro" id="IPR036259">
    <property type="entry name" value="MFS_trans_sf"/>
</dbReference>
<feature type="transmembrane region" description="Helical" evidence="6">
    <location>
        <begin position="95"/>
        <end position="117"/>
    </location>
</feature>
<proteinExistence type="predicted"/>
<feature type="transmembrane region" description="Helical" evidence="6">
    <location>
        <begin position="160"/>
        <end position="179"/>
    </location>
</feature>
<dbReference type="InterPro" id="IPR050189">
    <property type="entry name" value="MFS_Efflux_Transporters"/>
</dbReference>
<evidence type="ECO:0000256" key="4">
    <source>
        <dbReference type="ARBA" id="ARBA00022989"/>
    </source>
</evidence>
<feature type="transmembrane region" description="Helical" evidence="6">
    <location>
        <begin position="124"/>
        <end position="148"/>
    </location>
</feature>
<dbReference type="InterPro" id="IPR011701">
    <property type="entry name" value="MFS"/>
</dbReference>
<dbReference type="SUPFAM" id="SSF103473">
    <property type="entry name" value="MFS general substrate transporter"/>
    <property type="match status" value="1"/>
</dbReference>
<feature type="transmembrane region" description="Helical" evidence="6">
    <location>
        <begin position="42"/>
        <end position="62"/>
    </location>
</feature>
<dbReference type="InterPro" id="IPR020846">
    <property type="entry name" value="MFS_dom"/>
</dbReference>
<organism evidence="8 9">
    <name type="scientific">Lacimonas salitolerans</name>
    <dbReference type="NCBI Taxonomy" id="1323750"/>
    <lineage>
        <taxon>Bacteria</taxon>
        <taxon>Pseudomonadati</taxon>
        <taxon>Pseudomonadota</taxon>
        <taxon>Alphaproteobacteria</taxon>
        <taxon>Rhodobacterales</taxon>
        <taxon>Paracoccaceae</taxon>
        <taxon>Lacimonas</taxon>
    </lineage>
</organism>
<dbReference type="Proteomes" id="UP001597186">
    <property type="component" value="Unassembled WGS sequence"/>
</dbReference>
<dbReference type="RefSeq" id="WP_379915849.1">
    <property type="nucleotide sequence ID" value="NZ_JBHUDD010000058.1"/>
</dbReference>
<reference evidence="9" key="1">
    <citation type="journal article" date="2019" name="Int. J. Syst. Evol. Microbiol.">
        <title>The Global Catalogue of Microorganisms (GCM) 10K type strain sequencing project: providing services to taxonomists for standard genome sequencing and annotation.</title>
        <authorList>
            <consortium name="The Broad Institute Genomics Platform"/>
            <consortium name="The Broad Institute Genome Sequencing Center for Infectious Disease"/>
            <person name="Wu L."/>
            <person name="Ma J."/>
        </authorList>
    </citation>
    <scope>NUCLEOTIDE SEQUENCE [LARGE SCALE GENOMIC DNA]</scope>
    <source>
        <strain evidence="9">CGMCC 1.12477</strain>
    </source>
</reference>
<feature type="transmembrane region" description="Helical" evidence="6">
    <location>
        <begin position="200"/>
        <end position="218"/>
    </location>
</feature>
<dbReference type="EMBL" id="JBHUDD010000058">
    <property type="protein sequence ID" value="MFD1510062.1"/>
    <property type="molecule type" value="Genomic_DNA"/>
</dbReference>
<sequence>MIAGLVLLCAAYVLSQFFRAFLAVLSGILQTDLGVTPDDLAFASGMWFLTFALMQLPIGEALDRVGPRLTAAVLLAIGGGGGAAIFAVATTPAHIWIAMSLIGVGCAPVLMASYYIFARMFAPAMFATLGAVMIGTGSIGNLASAAPLTWAVETFGWRESLWGLSAVAVLIAGGVLATVQDPPKLVDQPRGSVLDVLRIPALWLILPLVTVNYAPAAGIRGLWIGPYMTDVYGANPAVLGQATLLMGVAMIVGTFLYGPLDRLLGTRKWVIFGGNAVVMLSCAVLAFMPEGGFWLSVALCAVIGMFGLSFPVIMAHGRSFVPAHLTGRGVTLMNLFSIGGVGVFQVITGQLHAGAVAAGQGPVYPYQVLFGFFAALLAVGLLVYAFCQDRLD</sequence>
<feature type="domain" description="Major facilitator superfamily (MFS) profile" evidence="7">
    <location>
        <begin position="4"/>
        <end position="392"/>
    </location>
</feature>